<name>A0ABW5RPQ4_9BACI</name>
<evidence type="ECO:0000256" key="1">
    <source>
        <dbReference type="PROSITE-ProRule" id="PRU00464"/>
    </source>
</evidence>
<dbReference type="Gene3D" id="3.30.428.10">
    <property type="entry name" value="HIT-like"/>
    <property type="match status" value="1"/>
</dbReference>
<dbReference type="RefSeq" id="WP_377933610.1">
    <property type="nucleotide sequence ID" value="NZ_JBHUMF010000014.1"/>
</dbReference>
<sequence>MTKLSECLGCRLSNQLEPVNIIYENEYVCCFLDIQPFNEGHTLILPKQHYLDVEELDIETANAIMRASMIISRAIKKLYNPDGITICQNGGKFNDLSHYHMHVIPRYEEQPFYIEEQKDTTIEKSHFSETKAKLEDMIGKLSSTKGGNNRRSAN</sequence>
<dbReference type="Proteomes" id="UP001597506">
    <property type="component" value="Unassembled WGS sequence"/>
</dbReference>
<feature type="domain" description="HIT" evidence="2">
    <location>
        <begin position="8"/>
        <end position="113"/>
    </location>
</feature>
<dbReference type="PANTHER" id="PTHR46648">
    <property type="entry name" value="HIT FAMILY PROTEIN 1"/>
    <property type="match status" value="1"/>
</dbReference>
<dbReference type="GO" id="GO:0008168">
    <property type="term" value="F:methyltransferase activity"/>
    <property type="evidence" value="ECO:0007669"/>
    <property type="project" value="UniProtKB-KW"/>
</dbReference>
<proteinExistence type="predicted"/>
<dbReference type="PRINTS" id="PR00332">
    <property type="entry name" value="HISTRIAD"/>
</dbReference>
<dbReference type="InterPro" id="IPR036265">
    <property type="entry name" value="HIT-like_sf"/>
</dbReference>
<accession>A0ABW5RPQ4</accession>
<dbReference type="PROSITE" id="PS51084">
    <property type="entry name" value="HIT_2"/>
    <property type="match status" value="1"/>
</dbReference>
<dbReference type="Pfam" id="PF01230">
    <property type="entry name" value="HIT"/>
    <property type="match status" value="1"/>
</dbReference>
<keyword evidence="3" id="KW-0489">Methyltransferase</keyword>
<dbReference type="SUPFAM" id="SSF54197">
    <property type="entry name" value="HIT-like"/>
    <property type="match status" value="1"/>
</dbReference>
<dbReference type="PANTHER" id="PTHR46648:SF1">
    <property type="entry name" value="ADENOSINE 5'-MONOPHOSPHORAMIDASE HNT1"/>
    <property type="match status" value="1"/>
</dbReference>
<dbReference type="InterPro" id="IPR001310">
    <property type="entry name" value="Histidine_triad_HIT"/>
</dbReference>
<feature type="short sequence motif" description="Histidine triad motif" evidence="1">
    <location>
        <begin position="98"/>
        <end position="102"/>
    </location>
</feature>
<dbReference type="EC" id="2.1.1.-" evidence="3"/>
<gene>
    <name evidence="3" type="ORF">ACFSUL_05990</name>
</gene>
<dbReference type="GO" id="GO:0032259">
    <property type="term" value="P:methylation"/>
    <property type="evidence" value="ECO:0007669"/>
    <property type="project" value="UniProtKB-KW"/>
</dbReference>
<reference evidence="4" key="1">
    <citation type="journal article" date="2019" name="Int. J. Syst. Evol. Microbiol.">
        <title>The Global Catalogue of Microorganisms (GCM) 10K type strain sequencing project: providing services to taxonomists for standard genome sequencing and annotation.</title>
        <authorList>
            <consortium name="The Broad Institute Genomics Platform"/>
            <consortium name="The Broad Institute Genome Sequencing Center for Infectious Disease"/>
            <person name="Wu L."/>
            <person name="Ma J."/>
        </authorList>
    </citation>
    <scope>NUCLEOTIDE SEQUENCE [LARGE SCALE GENOMIC DNA]</scope>
    <source>
        <strain evidence="4">KCTC 3913</strain>
    </source>
</reference>
<protein>
    <submittedName>
        <fullName evidence="3">HIT family protein</fullName>
        <ecNumber evidence="3">2.1.1.-</ecNumber>
    </submittedName>
</protein>
<dbReference type="InterPro" id="IPR011146">
    <property type="entry name" value="HIT-like"/>
</dbReference>
<comment type="caution">
    <text evidence="3">The sequence shown here is derived from an EMBL/GenBank/DDBJ whole genome shotgun (WGS) entry which is preliminary data.</text>
</comment>
<keyword evidence="3" id="KW-0808">Transferase</keyword>
<evidence type="ECO:0000313" key="3">
    <source>
        <dbReference type="EMBL" id="MFD2680301.1"/>
    </source>
</evidence>
<organism evidence="3 4">
    <name type="scientific">Bacillus seohaeanensis</name>
    <dbReference type="NCBI Taxonomy" id="284580"/>
    <lineage>
        <taxon>Bacteria</taxon>
        <taxon>Bacillati</taxon>
        <taxon>Bacillota</taxon>
        <taxon>Bacilli</taxon>
        <taxon>Bacillales</taxon>
        <taxon>Bacillaceae</taxon>
        <taxon>Bacillus</taxon>
    </lineage>
</organism>
<evidence type="ECO:0000313" key="4">
    <source>
        <dbReference type="Proteomes" id="UP001597506"/>
    </source>
</evidence>
<keyword evidence="4" id="KW-1185">Reference proteome</keyword>
<dbReference type="EMBL" id="JBHUMF010000014">
    <property type="protein sequence ID" value="MFD2680301.1"/>
    <property type="molecule type" value="Genomic_DNA"/>
</dbReference>
<evidence type="ECO:0000259" key="2">
    <source>
        <dbReference type="PROSITE" id="PS51084"/>
    </source>
</evidence>